<proteinExistence type="predicted"/>
<dbReference type="RefSeq" id="WP_151044747.1">
    <property type="nucleotide sequence ID" value="NZ_VZOT01000007.1"/>
</dbReference>
<comment type="caution">
    <text evidence="1">The sequence shown here is derived from an EMBL/GenBank/DDBJ whole genome shotgun (WGS) entry which is preliminary data.</text>
</comment>
<accession>A0A6A1R1B4</accession>
<protein>
    <submittedName>
        <fullName evidence="1">Uncharacterized protein</fullName>
    </submittedName>
</protein>
<dbReference type="AlphaFoldDB" id="A0A6A1R1B4"/>
<name>A0A6A1R1B4_9BURK</name>
<sequence length="315" mass="34538">MCTQPNVIEALREAEAALELAIKRILKRDPGHHVEVTSEAKALVSVRQALQCQGCDVPKDGVYQISEPSHSMSQYASKDDMLRAVQAENERLKQGQANLCQFFAEVCNALEDVAQGWQDRAIGTTTQRAVEAIKQLAAAQQGAPEGWKLVPVEPTVTMQQAALKHVTRQHQTRDIYAAMLAAAPQPPVAAQLDDIDVADMAQAVDSTEAAPVQMPEPVAVAFRFETEEYGSTATSFYPSDRIGMGWTALYTEHQVRPLLAAQQFTLDELAMLTRKLVQQLRKASPGNESAEKALDYLKRKGLAGNPLRTTQELST</sequence>
<organism evidence="1">
    <name type="scientific">Comamonas kerstersii</name>
    <dbReference type="NCBI Taxonomy" id="225992"/>
    <lineage>
        <taxon>Bacteria</taxon>
        <taxon>Pseudomonadati</taxon>
        <taxon>Pseudomonadota</taxon>
        <taxon>Betaproteobacteria</taxon>
        <taxon>Burkholderiales</taxon>
        <taxon>Comamonadaceae</taxon>
        <taxon>Comamonas</taxon>
    </lineage>
</organism>
<gene>
    <name evidence="1" type="ORF">F7P80_11025</name>
</gene>
<evidence type="ECO:0000313" key="1">
    <source>
        <dbReference type="EMBL" id="KAB0586161.1"/>
    </source>
</evidence>
<dbReference type="EMBL" id="VZOT01000007">
    <property type="protein sequence ID" value="KAB0586161.1"/>
    <property type="molecule type" value="Genomic_DNA"/>
</dbReference>
<reference evidence="1" key="1">
    <citation type="submission" date="2019-09" db="EMBL/GenBank/DDBJ databases">
        <title>Draft genome sequences of 48 bacterial type strains from the CCUG.</title>
        <authorList>
            <person name="Tunovic T."/>
            <person name="Pineiro-Iglesias B."/>
            <person name="Unosson C."/>
            <person name="Inganas E."/>
            <person name="Ohlen M."/>
            <person name="Cardew S."/>
            <person name="Jensie-Markopoulos S."/>
            <person name="Salva-Serra F."/>
            <person name="Jaen-Luchoro D."/>
            <person name="Karlsson R."/>
            <person name="Svensson-Stadler L."/>
            <person name="Chun J."/>
            <person name="Moore E."/>
        </authorList>
    </citation>
    <scope>NUCLEOTIDE SEQUENCE</scope>
    <source>
        <strain evidence="1">CCUG 15333</strain>
    </source>
</reference>